<dbReference type="InterPro" id="IPR053926">
    <property type="entry name" value="RecX_HTH_1st"/>
</dbReference>
<protein>
    <recommendedName>
        <fullName evidence="3 5">Regulatory protein RecX</fullName>
    </recommendedName>
</protein>
<dbReference type="KEGG" id="hor:Hore_11880"/>
<proteinExistence type="inferred from homology"/>
<dbReference type="STRING" id="373903.Hore_11880"/>
<dbReference type="HOGENOM" id="CLU_066607_0_1_9"/>
<dbReference type="InterPro" id="IPR053924">
    <property type="entry name" value="RecX_HTH_2nd"/>
</dbReference>
<dbReference type="HAMAP" id="MF_01114">
    <property type="entry name" value="RecX"/>
    <property type="match status" value="1"/>
</dbReference>
<feature type="domain" description="RecX first three-helical" evidence="7">
    <location>
        <begin position="9"/>
        <end position="48"/>
    </location>
</feature>
<reference evidence="8 9" key="1">
    <citation type="journal article" date="2009" name="PLoS ONE">
        <title>Genome analysis of the anaerobic thermohalophilic bacterium Halothermothrix orenii.</title>
        <authorList>
            <person name="Mavromatis K."/>
            <person name="Ivanova N."/>
            <person name="Anderson I."/>
            <person name="Lykidis A."/>
            <person name="Hooper S.D."/>
            <person name="Sun H."/>
            <person name="Kunin V."/>
            <person name="Lapidus A."/>
            <person name="Hugenholtz P."/>
            <person name="Patel B."/>
            <person name="Kyrpides N.C."/>
        </authorList>
    </citation>
    <scope>NUCLEOTIDE SEQUENCE [LARGE SCALE GENOMIC DNA]</scope>
    <source>
        <strain evidence="9">H 168 / OCM 544 / DSM 9562</strain>
    </source>
</reference>
<comment type="subcellular location">
    <subcellularLocation>
        <location evidence="1 5">Cytoplasm</location>
    </subcellularLocation>
</comment>
<evidence type="ECO:0000256" key="2">
    <source>
        <dbReference type="ARBA" id="ARBA00009695"/>
    </source>
</evidence>
<evidence type="ECO:0000256" key="3">
    <source>
        <dbReference type="ARBA" id="ARBA00018111"/>
    </source>
</evidence>
<dbReference type="InterPro" id="IPR003783">
    <property type="entry name" value="Regulatory_RecX"/>
</dbReference>
<accession>B8CXB9</accession>
<evidence type="ECO:0000256" key="4">
    <source>
        <dbReference type="ARBA" id="ARBA00022490"/>
    </source>
</evidence>
<keyword evidence="9" id="KW-1185">Reference proteome</keyword>
<evidence type="ECO:0000313" key="9">
    <source>
        <dbReference type="Proteomes" id="UP000000719"/>
    </source>
</evidence>
<dbReference type="GO" id="GO:0006282">
    <property type="term" value="P:regulation of DNA repair"/>
    <property type="evidence" value="ECO:0007669"/>
    <property type="project" value="UniProtKB-UniRule"/>
</dbReference>
<dbReference type="InterPro" id="IPR036388">
    <property type="entry name" value="WH-like_DNA-bd_sf"/>
</dbReference>
<name>B8CXB9_HALOH</name>
<dbReference type="PANTHER" id="PTHR33602:SF1">
    <property type="entry name" value="REGULATORY PROTEIN RECX FAMILY PROTEIN"/>
    <property type="match status" value="1"/>
</dbReference>
<feature type="domain" description="RecX second three-helical" evidence="6">
    <location>
        <begin position="55"/>
        <end position="96"/>
    </location>
</feature>
<dbReference type="GO" id="GO:0005737">
    <property type="term" value="C:cytoplasm"/>
    <property type="evidence" value="ECO:0007669"/>
    <property type="project" value="UniProtKB-SubCell"/>
</dbReference>
<evidence type="ECO:0000256" key="5">
    <source>
        <dbReference type="HAMAP-Rule" id="MF_01114"/>
    </source>
</evidence>
<comment type="function">
    <text evidence="5">Modulates RecA activity.</text>
</comment>
<organism evidence="8 9">
    <name type="scientific">Halothermothrix orenii (strain H 168 / OCM 544 / DSM 9562)</name>
    <dbReference type="NCBI Taxonomy" id="373903"/>
    <lineage>
        <taxon>Bacteria</taxon>
        <taxon>Bacillati</taxon>
        <taxon>Bacillota</taxon>
        <taxon>Clostridia</taxon>
        <taxon>Halanaerobiales</taxon>
        <taxon>Halothermotrichaceae</taxon>
        <taxon>Halothermothrix</taxon>
    </lineage>
</organism>
<evidence type="ECO:0000256" key="1">
    <source>
        <dbReference type="ARBA" id="ARBA00004496"/>
    </source>
</evidence>
<dbReference type="AlphaFoldDB" id="B8CXB9"/>
<dbReference type="RefSeq" id="WP_012636123.1">
    <property type="nucleotide sequence ID" value="NC_011899.1"/>
</dbReference>
<evidence type="ECO:0000313" key="8">
    <source>
        <dbReference type="EMBL" id="ACL69938.1"/>
    </source>
</evidence>
<dbReference type="eggNOG" id="COG2137">
    <property type="taxonomic scope" value="Bacteria"/>
</dbReference>
<sequence length="159" mass="19136">MEEDIYQKAKDDAFRLLSYRERSQYELASRLIKKGYSKNVADKVVNHLKTLGYIDDYRFCEKYVRHKIKNNPRGKMLLYYELRKKGLDEGTIRNVLEEMVPEETEINIGIKLATKWLHHNHNINKKLSKLKRYLNRKGFSLYIIHKIINQIENNNEKTY</sequence>
<evidence type="ECO:0000259" key="6">
    <source>
        <dbReference type="Pfam" id="PF02631"/>
    </source>
</evidence>
<gene>
    <name evidence="5" type="primary">recX</name>
    <name evidence="8" type="ordered locus">Hore_11880</name>
</gene>
<dbReference type="EMBL" id="CP001098">
    <property type="protein sequence ID" value="ACL69938.1"/>
    <property type="molecule type" value="Genomic_DNA"/>
</dbReference>
<dbReference type="Pfam" id="PF21982">
    <property type="entry name" value="RecX_HTH1"/>
    <property type="match status" value="1"/>
</dbReference>
<dbReference type="PANTHER" id="PTHR33602">
    <property type="entry name" value="REGULATORY PROTEIN RECX FAMILY PROTEIN"/>
    <property type="match status" value="1"/>
</dbReference>
<keyword evidence="4 5" id="KW-0963">Cytoplasm</keyword>
<comment type="similarity">
    <text evidence="2 5">Belongs to the RecX family.</text>
</comment>
<evidence type="ECO:0000259" key="7">
    <source>
        <dbReference type="Pfam" id="PF21982"/>
    </source>
</evidence>
<dbReference type="Proteomes" id="UP000000719">
    <property type="component" value="Chromosome"/>
</dbReference>
<dbReference type="Pfam" id="PF02631">
    <property type="entry name" value="RecX_HTH2"/>
    <property type="match status" value="1"/>
</dbReference>
<dbReference type="Gene3D" id="1.10.10.10">
    <property type="entry name" value="Winged helix-like DNA-binding domain superfamily/Winged helix DNA-binding domain"/>
    <property type="match status" value="3"/>
</dbReference>